<feature type="transmembrane region" description="Helical" evidence="1">
    <location>
        <begin position="41"/>
        <end position="62"/>
    </location>
</feature>
<dbReference type="EMBL" id="BMLP01000006">
    <property type="protein sequence ID" value="GGO35848.1"/>
    <property type="molecule type" value="Genomic_DNA"/>
</dbReference>
<keyword evidence="1" id="KW-0472">Membrane</keyword>
<accession>A0A918DDU7</accession>
<comment type="caution">
    <text evidence="2">The sequence shown here is derived from an EMBL/GenBank/DDBJ whole genome shotgun (WGS) entry which is preliminary data.</text>
</comment>
<keyword evidence="1" id="KW-0812">Transmembrane</keyword>
<proteinExistence type="predicted"/>
<dbReference type="AlphaFoldDB" id="A0A918DDU7"/>
<evidence type="ECO:0000313" key="3">
    <source>
        <dbReference type="Proteomes" id="UP000598196"/>
    </source>
</evidence>
<reference evidence="2 3" key="1">
    <citation type="journal article" date="2014" name="Int. J. Syst. Evol. Microbiol.">
        <title>Complete genome sequence of Corynebacterium casei LMG S-19264T (=DSM 44701T), isolated from a smear-ripened cheese.</title>
        <authorList>
            <consortium name="US DOE Joint Genome Institute (JGI-PGF)"/>
            <person name="Walter F."/>
            <person name="Albersmeier A."/>
            <person name="Kalinowski J."/>
            <person name="Ruckert C."/>
        </authorList>
    </citation>
    <scope>NUCLEOTIDE SEQUENCE [LARGE SCALE GENOMIC DNA]</scope>
    <source>
        <strain evidence="2 3">CGMCC 1.7029</strain>
    </source>
</reference>
<evidence type="ECO:0000256" key="1">
    <source>
        <dbReference type="SAM" id="Phobius"/>
    </source>
</evidence>
<evidence type="ECO:0000313" key="2">
    <source>
        <dbReference type="EMBL" id="GGO35848.1"/>
    </source>
</evidence>
<dbReference type="Proteomes" id="UP000598196">
    <property type="component" value="Unassembled WGS sequence"/>
</dbReference>
<keyword evidence="3" id="KW-1185">Reference proteome</keyword>
<gene>
    <name evidence="2" type="ORF">GCM10010991_28810</name>
</gene>
<protein>
    <submittedName>
        <fullName evidence="2">Uncharacterized protein</fullName>
    </submittedName>
</protein>
<sequence>MTTPRYCLTDDPWISLFASLANKRQERRMIRDFPRKGRPELAFALTMIAALIVTEALTLFAMPADAGRSVCRMQVSGPLAGTCDH</sequence>
<organism evidence="2 3">
    <name type="scientific">Gemmobacter aquaticus</name>
    <dbReference type="NCBI Taxonomy" id="490185"/>
    <lineage>
        <taxon>Bacteria</taxon>
        <taxon>Pseudomonadati</taxon>
        <taxon>Pseudomonadota</taxon>
        <taxon>Alphaproteobacteria</taxon>
        <taxon>Rhodobacterales</taxon>
        <taxon>Paracoccaceae</taxon>
        <taxon>Gemmobacter</taxon>
    </lineage>
</organism>
<keyword evidence="1" id="KW-1133">Transmembrane helix</keyword>
<name>A0A918DDU7_9RHOB</name>